<keyword evidence="4 10" id="KW-0808">Transferase</keyword>
<feature type="transmembrane region" description="Helical" evidence="8">
    <location>
        <begin position="415"/>
        <end position="437"/>
    </location>
</feature>
<feature type="transmembrane region" description="Helical" evidence="8">
    <location>
        <begin position="308"/>
        <end position="328"/>
    </location>
</feature>
<feature type="transmembrane region" description="Helical" evidence="8">
    <location>
        <begin position="203"/>
        <end position="222"/>
    </location>
</feature>
<accession>A0A1W2CEM3</accession>
<dbReference type="InterPro" id="IPR050297">
    <property type="entry name" value="LipidA_mod_glycosyltrf_83"/>
</dbReference>
<gene>
    <name evidence="10" type="ORF">SAMN05660703_2932</name>
</gene>
<keyword evidence="11" id="KW-1185">Reference proteome</keyword>
<name>A0A1W2CEM3_9FLAO</name>
<keyword evidence="2" id="KW-1003">Cell membrane</keyword>
<dbReference type="OrthoDB" id="9178203at2"/>
<keyword evidence="5 8" id="KW-0812">Transmembrane</keyword>
<keyword evidence="3" id="KW-0328">Glycosyltransferase</keyword>
<evidence type="ECO:0000313" key="11">
    <source>
        <dbReference type="Proteomes" id="UP000192360"/>
    </source>
</evidence>
<reference evidence="10 11" key="1">
    <citation type="submission" date="2017-04" db="EMBL/GenBank/DDBJ databases">
        <authorList>
            <person name="Afonso C.L."/>
            <person name="Miller P.J."/>
            <person name="Scott M.A."/>
            <person name="Spackman E."/>
            <person name="Goraichik I."/>
            <person name="Dimitrov K.M."/>
            <person name="Suarez D.L."/>
            <person name="Swayne D.E."/>
        </authorList>
    </citation>
    <scope>NUCLEOTIDE SEQUENCE [LARGE SCALE GENOMIC DNA]</scope>
    <source>
        <strain evidence="10 11">DSM 21164</strain>
    </source>
</reference>
<evidence type="ECO:0000256" key="3">
    <source>
        <dbReference type="ARBA" id="ARBA00022676"/>
    </source>
</evidence>
<evidence type="ECO:0000256" key="5">
    <source>
        <dbReference type="ARBA" id="ARBA00022692"/>
    </source>
</evidence>
<evidence type="ECO:0000256" key="8">
    <source>
        <dbReference type="SAM" id="Phobius"/>
    </source>
</evidence>
<dbReference type="EMBL" id="FWXO01000006">
    <property type="protein sequence ID" value="SMC83695.1"/>
    <property type="molecule type" value="Genomic_DNA"/>
</dbReference>
<dbReference type="Proteomes" id="UP000192360">
    <property type="component" value="Unassembled WGS sequence"/>
</dbReference>
<evidence type="ECO:0000256" key="7">
    <source>
        <dbReference type="ARBA" id="ARBA00023136"/>
    </source>
</evidence>
<evidence type="ECO:0000256" key="6">
    <source>
        <dbReference type="ARBA" id="ARBA00022989"/>
    </source>
</evidence>
<dbReference type="RefSeq" id="WP_084062777.1">
    <property type="nucleotide sequence ID" value="NZ_FWXO01000006.1"/>
</dbReference>
<dbReference type="Pfam" id="PF13231">
    <property type="entry name" value="PMT_2"/>
    <property type="match status" value="1"/>
</dbReference>
<evidence type="ECO:0000313" key="10">
    <source>
        <dbReference type="EMBL" id="SMC83695.1"/>
    </source>
</evidence>
<feature type="transmembrane region" description="Helical" evidence="8">
    <location>
        <begin position="391"/>
        <end position="408"/>
    </location>
</feature>
<feature type="transmembrane region" description="Helical" evidence="8">
    <location>
        <begin position="80"/>
        <end position="100"/>
    </location>
</feature>
<feature type="transmembrane region" description="Helical" evidence="8">
    <location>
        <begin position="365"/>
        <end position="385"/>
    </location>
</feature>
<sequence>MISNVRYWFLMFLVLVVYIAGMFSTLFENDSAQFAVMAMRMVQENDFINLIKGTNEYLDKPHMHYWLAALSFKLFGLHDWAYRIPGLLATLLGAYSCFGLGKLLYNKEVGKIASLIFLTSQTIVLSGIDVRTDAVLTGFTIFGLWQLTAYIEKNALKHMILGAFGAGIAFSTKGQIALVVIGLPILCHLAYTRKWNRFINWRVIIGVLVFLLTIAPILYAYYVQFDLHPEKIIRGRSNRSGIFFILWEQSFERMSGEGIGKNSSDYFFFFHTFLWVFLPWTIIGLAAYYRRIKTFIRLRFNYNPRYEFLTLGGITLIFILISFAQFKLPHYLNSIIPLFSVLTASYLFSLSVYSKKNVIKFFLGVQYFILGIVFIAITLFCFYVFELRSFYSYLLLAITSVIVTYYTLKQEEYSIRIITIATTASLLLNSVMNFHFYPNLLQYQAGSAMSKIIHENKIPVNTIYKLTEEHTWSLDFYNQYPVQIISLEELENKNDSWLYVSDEELQIIRESVYDWDKQYTVDDFRITRLQAKFLNPTSRRKTLKSKYLIHIIH</sequence>
<organism evidence="10 11">
    <name type="scientific">Cellulophaga tyrosinoxydans</name>
    <dbReference type="NCBI Taxonomy" id="504486"/>
    <lineage>
        <taxon>Bacteria</taxon>
        <taxon>Pseudomonadati</taxon>
        <taxon>Bacteroidota</taxon>
        <taxon>Flavobacteriia</taxon>
        <taxon>Flavobacteriales</taxon>
        <taxon>Flavobacteriaceae</taxon>
        <taxon>Cellulophaga</taxon>
    </lineage>
</organism>
<evidence type="ECO:0000256" key="2">
    <source>
        <dbReference type="ARBA" id="ARBA00022475"/>
    </source>
</evidence>
<keyword evidence="7 8" id="KW-0472">Membrane</keyword>
<dbReference type="GO" id="GO:0009103">
    <property type="term" value="P:lipopolysaccharide biosynthetic process"/>
    <property type="evidence" value="ECO:0007669"/>
    <property type="project" value="UniProtKB-ARBA"/>
</dbReference>
<comment type="subcellular location">
    <subcellularLocation>
        <location evidence="1">Cell membrane</location>
        <topology evidence="1">Multi-pass membrane protein</topology>
    </subcellularLocation>
</comment>
<dbReference type="PANTHER" id="PTHR33908">
    <property type="entry name" value="MANNOSYLTRANSFERASE YKCB-RELATED"/>
    <property type="match status" value="1"/>
</dbReference>
<dbReference type="PANTHER" id="PTHR33908:SF3">
    <property type="entry name" value="UNDECAPRENYL PHOSPHATE-ALPHA-4-AMINO-4-DEOXY-L-ARABINOSE ARABINOSYL TRANSFERASE"/>
    <property type="match status" value="1"/>
</dbReference>
<dbReference type="InterPro" id="IPR038731">
    <property type="entry name" value="RgtA/B/C-like"/>
</dbReference>
<keyword evidence="6 8" id="KW-1133">Transmembrane helix</keyword>
<dbReference type="GO" id="GO:0005886">
    <property type="term" value="C:plasma membrane"/>
    <property type="evidence" value="ECO:0007669"/>
    <property type="project" value="UniProtKB-SubCell"/>
</dbReference>
<dbReference type="GO" id="GO:0016763">
    <property type="term" value="F:pentosyltransferase activity"/>
    <property type="evidence" value="ECO:0007669"/>
    <property type="project" value="TreeGrafter"/>
</dbReference>
<dbReference type="GO" id="GO:0010041">
    <property type="term" value="P:response to iron(III) ion"/>
    <property type="evidence" value="ECO:0007669"/>
    <property type="project" value="TreeGrafter"/>
</dbReference>
<feature type="transmembrane region" description="Helical" evidence="8">
    <location>
        <begin position="7"/>
        <end position="27"/>
    </location>
</feature>
<feature type="transmembrane region" description="Helical" evidence="8">
    <location>
        <begin position="134"/>
        <end position="151"/>
    </location>
</feature>
<feature type="transmembrane region" description="Helical" evidence="8">
    <location>
        <begin position="334"/>
        <end position="353"/>
    </location>
</feature>
<dbReference type="AlphaFoldDB" id="A0A1W2CEM3"/>
<dbReference type="STRING" id="504486.SAMN05660703_2932"/>
<feature type="domain" description="Glycosyltransferase RgtA/B/C/D-like" evidence="9">
    <location>
        <begin position="59"/>
        <end position="219"/>
    </location>
</feature>
<evidence type="ECO:0000256" key="1">
    <source>
        <dbReference type="ARBA" id="ARBA00004651"/>
    </source>
</evidence>
<protein>
    <submittedName>
        <fullName evidence="10">4-amino-4-deoxy-L-arabinose transferase</fullName>
    </submittedName>
</protein>
<evidence type="ECO:0000259" key="9">
    <source>
        <dbReference type="Pfam" id="PF13231"/>
    </source>
</evidence>
<feature type="transmembrane region" description="Helical" evidence="8">
    <location>
        <begin position="266"/>
        <end position="288"/>
    </location>
</feature>
<evidence type="ECO:0000256" key="4">
    <source>
        <dbReference type="ARBA" id="ARBA00022679"/>
    </source>
</evidence>
<proteinExistence type="predicted"/>